<dbReference type="Proteomes" id="UP001283361">
    <property type="component" value="Unassembled WGS sequence"/>
</dbReference>
<dbReference type="AlphaFoldDB" id="A0AAE1DXK4"/>
<name>A0AAE1DXK4_9GAST</name>
<proteinExistence type="predicted"/>
<comment type="caution">
    <text evidence="1">The sequence shown here is derived from an EMBL/GenBank/DDBJ whole genome shotgun (WGS) entry which is preliminary data.</text>
</comment>
<dbReference type="EMBL" id="JAWDGP010001968">
    <property type="protein sequence ID" value="KAK3786422.1"/>
    <property type="molecule type" value="Genomic_DNA"/>
</dbReference>
<accession>A0AAE1DXK4</accession>
<reference evidence="1" key="1">
    <citation type="journal article" date="2023" name="G3 (Bethesda)">
        <title>A reference genome for the long-term kleptoplast-retaining sea slug Elysia crispata morphotype clarki.</title>
        <authorList>
            <person name="Eastman K.E."/>
            <person name="Pendleton A.L."/>
            <person name="Shaikh M.A."/>
            <person name="Suttiyut T."/>
            <person name="Ogas R."/>
            <person name="Tomko P."/>
            <person name="Gavelis G."/>
            <person name="Widhalm J.R."/>
            <person name="Wisecaver J.H."/>
        </authorList>
    </citation>
    <scope>NUCLEOTIDE SEQUENCE</scope>
    <source>
        <strain evidence="1">ECLA1</strain>
    </source>
</reference>
<gene>
    <name evidence="1" type="ORF">RRG08_011738</name>
</gene>
<evidence type="ECO:0000313" key="1">
    <source>
        <dbReference type="EMBL" id="KAK3786422.1"/>
    </source>
</evidence>
<organism evidence="1 2">
    <name type="scientific">Elysia crispata</name>
    <name type="common">lettuce slug</name>
    <dbReference type="NCBI Taxonomy" id="231223"/>
    <lineage>
        <taxon>Eukaryota</taxon>
        <taxon>Metazoa</taxon>
        <taxon>Spiralia</taxon>
        <taxon>Lophotrochozoa</taxon>
        <taxon>Mollusca</taxon>
        <taxon>Gastropoda</taxon>
        <taxon>Heterobranchia</taxon>
        <taxon>Euthyneura</taxon>
        <taxon>Panpulmonata</taxon>
        <taxon>Sacoglossa</taxon>
        <taxon>Placobranchoidea</taxon>
        <taxon>Plakobranchidae</taxon>
        <taxon>Elysia</taxon>
    </lineage>
</organism>
<evidence type="ECO:0000313" key="2">
    <source>
        <dbReference type="Proteomes" id="UP001283361"/>
    </source>
</evidence>
<sequence>MIDVKFIQYLWSVYHSWCEPLWDAKRGYEATGETEKVSTRVVQLSISRGLPSGLSRYDGFGGHGHFWQGGIHSGRRDNRFRGLFFRTGEFLQFYGRLQVSNNNGRNPGGKRDTHYFTYNYIANFCSVQHNVHIIGSPFKVDLHTPSLLQTTFRLLPQVDDVSGMGRGDSKTS</sequence>
<protein>
    <submittedName>
        <fullName evidence="1">Uncharacterized protein</fullName>
    </submittedName>
</protein>
<keyword evidence="2" id="KW-1185">Reference proteome</keyword>